<evidence type="ECO:0000313" key="2">
    <source>
        <dbReference type="Proteomes" id="UP000267029"/>
    </source>
</evidence>
<proteinExistence type="predicted"/>
<protein>
    <submittedName>
        <fullName evidence="1 3">Uncharacterized protein</fullName>
    </submittedName>
</protein>
<name>A0A0R3UC51_MESCO</name>
<dbReference type="Proteomes" id="UP000267029">
    <property type="component" value="Unassembled WGS sequence"/>
</dbReference>
<reference evidence="3" key="2">
    <citation type="submission" date="2019-11" db="UniProtKB">
        <authorList>
            <consortium name="WormBaseParasite"/>
        </authorList>
    </citation>
    <scope>IDENTIFICATION</scope>
</reference>
<keyword evidence="2" id="KW-1185">Reference proteome</keyword>
<dbReference type="AlphaFoldDB" id="A0A0R3UC51"/>
<sequence>MDQFDARMLQAEKDLASHQSRAHARITRLRRAWPIKRTVYLDPRELETPHILCLGPPHSAPTSATSVTVVNDPNKAQAAVPNYLDNLSADDVKTPCLVPSSVQR</sequence>
<dbReference type="WBParaSite" id="MCU_013226-RA">
    <property type="protein sequence ID" value="MCU_013226-RA"/>
    <property type="gene ID" value="MCU_013226"/>
</dbReference>
<dbReference type="OrthoDB" id="10528839at2759"/>
<evidence type="ECO:0000313" key="3">
    <source>
        <dbReference type="WBParaSite" id="MCU_013226-RA"/>
    </source>
</evidence>
<dbReference type="EMBL" id="UXSR01001748">
    <property type="protein sequence ID" value="VDD78497.1"/>
    <property type="molecule type" value="Genomic_DNA"/>
</dbReference>
<reference evidence="1 2" key="1">
    <citation type="submission" date="2018-10" db="EMBL/GenBank/DDBJ databases">
        <authorList>
            <consortium name="Pathogen Informatics"/>
        </authorList>
    </citation>
    <scope>NUCLEOTIDE SEQUENCE [LARGE SCALE GENOMIC DNA]</scope>
</reference>
<evidence type="ECO:0000313" key="1">
    <source>
        <dbReference type="EMBL" id="VDD78497.1"/>
    </source>
</evidence>
<gene>
    <name evidence="1" type="ORF">MCOS_LOCUS4500</name>
</gene>
<organism evidence="3">
    <name type="scientific">Mesocestoides corti</name>
    <name type="common">Flatworm</name>
    <dbReference type="NCBI Taxonomy" id="53468"/>
    <lineage>
        <taxon>Eukaryota</taxon>
        <taxon>Metazoa</taxon>
        <taxon>Spiralia</taxon>
        <taxon>Lophotrochozoa</taxon>
        <taxon>Platyhelminthes</taxon>
        <taxon>Cestoda</taxon>
        <taxon>Eucestoda</taxon>
        <taxon>Cyclophyllidea</taxon>
        <taxon>Mesocestoididae</taxon>
        <taxon>Mesocestoides</taxon>
    </lineage>
</organism>
<accession>A0A0R3UC51</accession>